<feature type="region of interest" description="Disordered" evidence="1">
    <location>
        <begin position="297"/>
        <end position="405"/>
    </location>
</feature>
<name>A0AAD5YVZ7_9AGAR</name>
<keyword evidence="3" id="KW-1185">Reference proteome</keyword>
<evidence type="ECO:0000313" key="2">
    <source>
        <dbReference type="EMBL" id="KAJ3571084.1"/>
    </source>
</evidence>
<protein>
    <submittedName>
        <fullName evidence="2">Uncharacterized protein</fullName>
    </submittedName>
</protein>
<reference evidence="2" key="1">
    <citation type="submission" date="2022-07" db="EMBL/GenBank/DDBJ databases">
        <title>Genome Sequence of Leucocoprinus birnbaumii.</title>
        <authorList>
            <person name="Buettner E."/>
        </authorList>
    </citation>
    <scope>NUCLEOTIDE SEQUENCE</scope>
    <source>
        <strain evidence="2">VT141</strain>
    </source>
</reference>
<sequence length="423" mass="46817">MDELQGATGYAHSTRSSRRTLRRPGSIATEINPREERYRRAEAHLVQSFLNCQNEPSSYELQLRTLKQATHMFAQLAEDSGVRAKEIAAITASRAKVANLDPASYQSMLSQRWKAQNHQGLISRNMKAIQQAIDSLVSTRPGAGDSLLLEGHEDQVPTPEDKTYTNLVSFLCCPQRIAPLHHRSRSRLYNFYHRPHYPSMPTVVSPPPEILMKITTPDTSSDTSLDMIVQTPIVTQSLAEQQQTRFTINDEEAGTATILAIPLSNPAPPDPSHVKVELPDYVHELLADFDIEARNATPSGTSVKFQPDDVRGTEKRKGGIWPFKRKSKDRAPKHAASQPELRTKSSFKRLSGFMSGSGEMPSLRKKVNTTGGGGSPITLTSVSEVDSRDESDSSTRSPSSSNKVISRMASNIARRISFANLRV</sequence>
<evidence type="ECO:0000256" key="1">
    <source>
        <dbReference type="SAM" id="MobiDB-lite"/>
    </source>
</evidence>
<feature type="compositionally biased region" description="Basic and acidic residues" evidence="1">
    <location>
        <begin position="306"/>
        <end position="317"/>
    </location>
</feature>
<dbReference type="AlphaFoldDB" id="A0AAD5YVZ7"/>
<dbReference type="Proteomes" id="UP001213000">
    <property type="component" value="Unassembled WGS sequence"/>
</dbReference>
<accession>A0AAD5YVZ7</accession>
<gene>
    <name evidence="2" type="ORF">NP233_g3983</name>
</gene>
<feature type="region of interest" description="Disordered" evidence="1">
    <location>
        <begin position="1"/>
        <end position="28"/>
    </location>
</feature>
<evidence type="ECO:0000313" key="3">
    <source>
        <dbReference type="Proteomes" id="UP001213000"/>
    </source>
</evidence>
<feature type="compositionally biased region" description="Basic residues" evidence="1">
    <location>
        <begin position="323"/>
        <end position="333"/>
    </location>
</feature>
<organism evidence="2 3">
    <name type="scientific">Leucocoprinus birnbaumii</name>
    <dbReference type="NCBI Taxonomy" id="56174"/>
    <lineage>
        <taxon>Eukaryota</taxon>
        <taxon>Fungi</taxon>
        <taxon>Dikarya</taxon>
        <taxon>Basidiomycota</taxon>
        <taxon>Agaricomycotina</taxon>
        <taxon>Agaricomycetes</taxon>
        <taxon>Agaricomycetidae</taxon>
        <taxon>Agaricales</taxon>
        <taxon>Agaricineae</taxon>
        <taxon>Agaricaceae</taxon>
        <taxon>Leucocoprinus</taxon>
    </lineage>
</organism>
<comment type="caution">
    <text evidence="2">The sequence shown here is derived from an EMBL/GenBank/DDBJ whole genome shotgun (WGS) entry which is preliminary data.</text>
</comment>
<dbReference type="EMBL" id="JANIEX010000203">
    <property type="protein sequence ID" value="KAJ3571084.1"/>
    <property type="molecule type" value="Genomic_DNA"/>
</dbReference>
<proteinExistence type="predicted"/>